<dbReference type="PANTHER" id="PTHR42754:SF1">
    <property type="entry name" value="LIPOPROTEIN"/>
    <property type="match status" value="1"/>
</dbReference>
<dbReference type="EMBL" id="JAPDNS010000002">
    <property type="protein sequence ID" value="MCW3485484.1"/>
    <property type="molecule type" value="Genomic_DNA"/>
</dbReference>
<dbReference type="Proteomes" id="UP001207742">
    <property type="component" value="Unassembled WGS sequence"/>
</dbReference>
<organism evidence="4 5">
    <name type="scientific">Chitinophaga nivalis</name>
    <dbReference type="NCBI Taxonomy" id="2991709"/>
    <lineage>
        <taxon>Bacteria</taxon>
        <taxon>Pseudomonadati</taxon>
        <taxon>Bacteroidota</taxon>
        <taxon>Chitinophagia</taxon>
        <taxon>Chitinophagales</taxon>
        <taxon>Chitinophagaceae</taxon>
        <taxon>Chitinophaga</taxon>
    </lineage>
</organism>
<sequence length="726" mass="77681">MSTHMMLSPFSLFIKKQACLLLFFLCGTGTVQAQPVPCIRATTQTNTLVNCASGCAVRNPDLAVDNDVTTYAELENTGPGGQSRIFLQFPSTGRVGDSIRIVFSGLTSTDVSKLKNVSIGTYEGTVDNNDLSSLNTIGAVFTGPASSLTVTFPAKKAFDKVYVVLSAITSSGAPGILRVNYAQYMRPAPTVANTSVSVCKGGSATLQATAPANAVFKWYTQPVGGTAIFTGASFTTPALDNTTVYYAETTGITSGCTQPSRTKVTVNVLSVVSTFKKLSGSTFGGKLSDRIYDMVSILRPFDVEKKQYVLVGTSNSGAVGQVPAWPYRKPEMLVIRLDSGYQQQEEKRIANANGLALTASDFGGEVVMAVGYGRGRKETEEGIYRRYSLRDSEDKLTFSGIRIQDGNMRATTITNGENFLDFLIGGITFNDIDEPQLTQYNNGKADIWVAELGRTLNPNWYHVWGGTETDILTSAAVTADGGYILAGYTNSADGDVTDGNNGAEDVWIIKVNADGVIQWDKTYGGSLSDKAAKILQTADGGYLIAGTTASSDQDVTGGNKGLDDFWVIKTDSLGKKQWDKTYGGSSFDVLTALLPLSDGGYLLGGYTRSSNGDITSGNKGEDDFLLMTITEDGQKMGDLTLGGSKTDRLYALQPALLANENEPANKYVAAGYTYSADGDITTGNKGLEDAWIIKVQITNGCPLATRQAMQKNNKKNSEPVKKQRRH</sequence>
<reference evidence="4 5" key="1">
    <citation type="submission" date="2022-10" db="EMBL/GenBank/DDBJ databases">
        <title>Chitinophaga nivalis PC15 sp. nov., isolated from Pyeongchang county, South Korea.</title>
        <authorList>
            <person name="Trinh H.N."/>
        </authorList>
    </citation>
    <scope>NUCLEOTIDE SEQUENCE [LARGE SCALE GENOMIC DNA]</scope>
    <source>
        <strain evidence="4 5">PC14</strain>
    </source>
</reference>
<feature type="chain" id="PRO_5046468151" description="Ig-like domain-containing protein" evidence="2">
    <location>
        <begin position="34"/>
        <end position="726"/>
    </location>
</feature>
<accession>A0ABT3IP40</accession>
<proteinExistence type="predicted"/>
<gene>
    <name evidence="4" type="ORF">OL497_16355</name>
</gene>
<dbReference type="PANTHER" id="PTHR42754">
    <property type="entry name" value="ENDOGLUCANASE"/>
    <property type="match status" value="1"/>
</dbReference>
<evidence type="ECO:0000313" key="5">
    <source>
        <dbReference type="Proteomes" id="UP001207742"/>
    </source>
</evidence>
<feature type="domain" description="Ig-like" evidence="3">
    <location>
        <begin position="188"/>
        <end position="268"/>
    </location>
</feature>
<feature type="region of interest" description="Disordered" evidence="1">
    <location>
        <begin position="707"/>
        <end position="726"/>
    </location>
</feature>
<comment type="caution">
    <text evidence="4">The sequence shown here is derived from an EMBL/GenBank/DDBJ whole genome shotgun (WGS) entry which is preliminary data.</text>
</comment>
<feature type="compositionally biased region" description="Basic and acidic residues" evidence="1">
    <location>
        <begin position="715"/>
        <end position="726"/>
    </location>
</feature>
<evidence type="ECO:0000313" key="4">
    <source>
        <dbReference type="EMBL" id="MCW3485484.1"/>
    </source>
</evidence>
<evidence type="ECO:0000259" key="3">
    <source>
        <dbReference type="Pfam" id="PF19081"/>
    </source>
</evidence>
<feature type="signal peptide" evidence="2">
    <location>
        <begin position="1"/>
        <end position="33"/>
    </location>
</feature>
<dbReference type="InterPro" id="IPR044023">
    <property type="entry name" value="Ig_7"/>
</dbReference>
<name>A0ABT3IP40_9BACT</name>
<evidence type="ECO:0000256" key="2">
    <source>
        <dbReference type="SAM" id="SignalP"/>
    </source>
</evidence>
<dbReference type="Pfam" id="PF19081">
    <property type="entry name" value="Ig_7"/>
    <property type="match status" value="1"/>
</dbReference>
<keyword evidence="2" id="KW-0732">Signal</keyword>
<evidence type="ECO:0000256" key="1">
    <source>
        <dbReference type="SAM" id="MobiDB-lite"/>
    </source>
</evidence>
<dbReference type="RefSeq" id="WP_264731953.1">
    <property type="nucleotide sequence ID" value="NZ_JAPDNR010000001.1"/>
</dbReference>
<protein>
    <recommendedName>
        <fullName evidence="3">Ig-like domain-containing protein</fullName>
    </recommendedName>
</protein>
<keyword evidence="5" id="KW-1185">Reference proteome</keyword>